<keyword evidence="2" id="KW-1185">Reference proteome</keyword>
<name>A0ABX4ITH7_9ENTR</name>
<protein>
    <submittedName>
        <fullName evidence="1">Uncharacterized protein</fullName>
    </submittedName>
</protein>
<comment type="caution">
    <text evidence="1">The sequence shown here is derived from an EMBL/GenBank/DDBJ whole genome shotgun (WGS) entry which is preliminary data.</text>
</comment>
<sequence length="208" mass="24766">MIEMAELQRYYDNLLKEQRTKHDELVCEVERKTDIIKYSDNVLVEFYPYENEMYGLKKGVEVDKPNEIDKDIMRNYFDTQGFLIMTENVLAGDRVTSRSFYSYTEKFAERISFQKIGTFRLKSIARVYKRNNNIILFNKGTFGEGIWCFNYRNGLLDNVSIKEKSVSENIEKTRSIQCMYNDDNTLIEIINRYENGTEQVMYKRKKSS</sequence>
<organism evidence="1 2">
    <name type="scientific">Kosakonia pseudosacchari</name>
    <dbReference type="NCBI Taxonomy" id="1646340"/>
    <lineage>
        <taxon>Bacteria</taxon>
        <taxon>Pseudomonadati</taxon>
        <taxon>Pseudomonadota</taxon>
        <taxon>Gammaproteobacteria</taxon>
        <taxon>Enterobacterales</taxon>
        <taxon>Enterobacteriaceae</taxon>
        <taxon>Kosakonia</taxon>
    </lineage>
</organism>
<evidence type="ECO:0000313" key="1">
    <source>
        <dbReference type="EMBL" id="PDO89195.1"/>
    </source>
</evidence>
<evidence type="ECO:0000313" key="2">
    <source>
        <dbReference type="Proteomes" id="UP000219642"/>
    </source>
</evidence>
<dbReference type="EMBL" id="NITV01000002">
    <property type="protein sequence ID" value="PDO89195.1"/>
    <property type="molecule type" value="Genomic_DNA"/>
</dbReference>
<proteinExistence type="predicted"/>
<accession>A0ABX4ITH7</accession>
<reference evidence="1 2" key="1">
    <citation type="submission" date="2017-06" db="EMBL/GenBank/DDBJ databases">
        <title>Draft genome sequence of nitrogen-fixing Kosakonia pseudosacchari strain NN143 isolated from sugarcane roots.</title>
        <authorList>
            <person name="Li Y."/>
            <person name="Li S."/>
            <person name="Lin L."/>
            <person name="Wu X."/>
            <person name="Yang L."/>
            <person name="Li Y."/>
            <person name="An Q."/>
        </authorList>
    </citation>
    <scope>NUCLEOTIDE SEQUENCE [LARGE SCALE GENOMIC DNA]</scope>
    <source>
        <strain evidence="1 2">NN143</strain>
    </source>
</reference>
<dbReference type="Proteomes" id="UP000219642">
    <property type="component" value="Unassembled WGS sequence"/>
</dbReference>
<gene>
    <name evidence="1" type="ORF">BK796_04450</name>
</gene>
<dbReference type="RefSeq" id="WP_086872831.1">
    <property type="nucleotide sequence ID" value="NZ_CP063425.1"/>
</dbReference>